<keyword evidence="3" id="KW-0804">Transcription</keyword>
<evidence type="ECO:0000256" key="1">
    <source>
        <dbReference type="ARBA" id="ARBA00023015"/>
    </source>
</evidence>
<dbReference type="Proteomes" id="UP001229346">
    <property type="component" value="Unassembled WGS sequence"/>
</dbReference>
<dbReference type="InterPro" id="IPR041522">
    <property type="entry name" value="CdaR_GGDEF"/>
</dbReference>
<evidence type="ECO:0000256" key="3">
    <source>
        <dbReference type="ARBA" id="ARBA00023163"/>
    </source>
</evidence>
<evidence type="ECO:0000313" key="7">
    <source>
        <dbReference type="Proteomes" id="UP001229346"/>
    </source>
</evidence>
<name>A0ABT9U806_PAEHA</name>
<feature type="transmembrane region" description="Helical" evidence="4">
    <location>
        <begin position="12"/>
        <end position="32"/>
    </location>
</feature>
<dbReference type="InterPro" id="IPR018060">
    <property type="entry name" value="HTH_AraC"/>
</dbReference>
<dbReference type="InterPro" id="IPR018062">
    <property type="entry name" value="HTH_AraC-typ_CS"/>
</dbReference>
<organism evidence="6 7">
    <name type="scientific">Paenibacillus harenae</name>
    <dbReference type="NCBI Taxonomy" id="306543"/>
    <lineage>
        <taxon>Bacteria</taxon>
        <taxon>Bacillati</taxon>
        <taxon>Bacillota</taxon>
        <taxon>Bacilli</taxon>
        <taxon>Bacillales</taxon>
        <taxon>Paenibacillaceae</taxon>
        <taxon>Paenibacillus</taxon>
    </lineage>
</organism>
<feature type="transmembrane region" description="Helical" evidence="4">
    <location>
        <begin position="272"/>
        <end position="295"/>
    </location>
</feature>
<dbReference type="Pfam" id="PF12833">
    <property type="entry name" value="HTH_18"/>
    <property type="match status" value="1"/>
</dbReference>
<keyword evidence="2" id="KW-0238">DNA-binding</keyword>
<dbReference type="SMART" id="SM00342">
    <property type="entry name" value="HTH_ARAC"/>
    <property type="match status" value="1"/>
</dbReference>
<proteinExistence type="predicted"/>
<feature type="domain" description="HTH araC/xylS-type" evidence="5">
    <location>
        <begin position="648"/>
        <end position="747"/>
    </location>
</feature>
<keyword evidence="7" id="KW-1185">Reference proteome</keyword>
<keyword evidence="4" id="KW-1133">Transmembrane helix</keyword>
<dbReference type="PANTHER" id="PTHR43280">
    <property type="entry name" value="ARAC-FAMILY TRANSCRIPTIONAL REGULATOR"/>
    <property type="match status" value="1"/>
</dbReference>
<keyword evidence="4" id="KW-0812">Transmembrane</keyword>
<dbReference type="Gene3D" id="1.10.10.60">
    <property type="entry name" value="Homeodomain-like"/>
    <property type="match status" value="2"/>
</dbReference>
<dbReference type="SUPFAM" id="SSF46689">
    <property type="entry name" value="Homeodomain-like"/>
    <property type="match status" value="1"/>
</dbReference>
<sequence length="752" mass="87504">MNNMWFRRLLLSYLPVFFIVTMILFVVFFQTLNEQNRREAIKANEFLAEQVIHFTDKSLKDIDYRVVREILSNSNVNRYFTSASTDVFANMQALKVMDDLKFNYPIIDSVYFIRFSDGALLGDAPRSVGDFRDADFIMNYQKSDAAVKWTGKRQFRAFDTPEYENVITLVKEAPYISNEKKGYFVVNVSLPKLQELVGRMYNSDISFVSMIDSAGNDILAAKPAAQVVVDAETEDTMTNGGSQAILSTFTSPYTGWQINSGIMDTKGLKFALTFYNVWFVLAIAVVAFGILWVIYVTKRNYKPIQQLVTLIQTYSLKPPGTHKEKDGEFGFIQTTLESLVSETKHFQEQYREKLIMQKKYHFRQVLEGNVKISDKDWAAELRSYDLDIQDKIAFVHVMEIDSYQTFTETYNERDQSLLKFTLYSAIQETAKNNKAAVWTEWTTDNRISLILWLPPEPDPVAMSKEIVDACRQWIEENVSFNITIGLGERATTIEQIHLSYEMANYCLQFKAVLGANRFISAEDTVRPQQEIQEYFKTIYLLSQALRLAESDWKKHLDVFYAQIRESLLPRKEIESLIQFCLHHLEGELMELSKDYRTIWRNIQNELQRLVKRWDTLDELQEESGRIFETLIEKINSQRDSHSNKGLIIEIRSFIEQNYANSELSLDYLSGKFHLNAKYLSKMFKEEFGENFVDYLIGLRIDYAKKMLLETQKSMQSISSEVGYYNYNSFNRAFKNVVGLSPRDFRKQLGEAN</sequence>
<keyword evidence="1" id="KW-0805">Transcription regulation</keyword>
<dbReference type="PROSITE" id="PS01124">
    <property type="entry name" value="HTH_ARAC_FAMILY_2"/>
    <property type="match status" value="1"/>
</dbReference>
<comment type="caution">
    <text evidence="6">The sequence shown here is derived from an EMBL/GenBank/DDBJ whole genome shotgun (WGS) entry which is preliminary data.</text>
</comment>
<evidence type="ECO:0000256" key="2">
    <source>
        <dbReference type="ARBA" id="ARBA00023125"/>
    </source>
</evidence>
<reference evidence="6 7" key="1">
    <citation type="submission" date="2023-07" db="EMBL/GenBank/DDBJ databases">
        <title>Sorghum-associated microbial communities from plants grown in Nebraska, USA.</title>
        <authorList>
            <person name="Schachtman D."/>
        </authorList>
    </citation>
    <scope>NUCLEOTIDE SEQUENCE [LARGE SCALE GENOMIC DNA]</scope>
    <source>
        <strain evidence="6 7">CC482</strain>
    </source>
</reference>
<evidence type="ECO:0000256" key="4">
    <source>
        <dbReference type="SAM" id="Phobius"/>
    </source>
</evidence>
<keyword evidence="4" id="KW-0472">Membrane</keyword>
<evidence type="ECO:0000259" key="5">
    <source>
        <dbReference type="PROSITE" id="PS01124"/>
    </source>
</evidence>
<dbReference type="Pfam" id="PF17853">
    <property type="entry name" value="GGDEF_2"/>
    <property type="match status" value="1"/>
</dbReference>
<dbReference type="InterPro" id="IPR009057">
    <property type="entry name" value="Homeodomain-like_sf"/>
</dbReference>
<gene>
    <name evidence="6" type="ORF">J2T15_005257</name>
</gene>
<dbReference type="PROSITE" id="PS00041">
    <property type="entry name" value="HTH_ARAC_FAMILY_1"/>
    <property type="match status" value="1"/>
</dbReference>
<protein>
    <submittedName>
        <fullName evidence="6">AraC-like DNA-binding protein</fullName>
    </submittedName>
</protein>
<dbReference type="PANTHER" id="PTHR43280:SF35">
    <property type="entry name" value="RESPONSE REGULATOR"/>
    <property type="match status" value="1"/>
</dbReference>
<dbReference type="EMBL" id="JAUSSU010000012">
    <property type="protein sequence ID" value="MDQ0115790.1"/>
    <property type="molecule type" value="Genomic_DNA"/>
</dbReference>
<accession>A0ABT9U806</accession>
<evidence type="ECO:0000313" key="6">
    <source>
        <dbReference type="EMBL" id="MDQ0115790.1"/>
    </source>
</evidence>